<proteinExistence type="predicted"/>
<dbReference type="InterPro" id="IPR041049">
    <property type="entry name" value="DUF5615"/>
</dbReference>
<reference evidence="3" key="1">
    <citation type="journal article" date="2019" name="Int. J. Syst. Evol. Microbiol.">
        <title>The Global Catalogue of Microorganisms (GCM) 10K type strain sequencing project: providing services to taxonomists for standard genome sequencing and annotation.</title>
        <authorList>
            <consortium name="The Broad Institute Genomics Platform"/>
            <consortium name="The Broad Institute Genome Sequencing Center for Infectious Disease"/>
            <person name="Wu L."/>
            <person name="Ma J."/>
        </authorList>
    </citation>
    <scope>NUCLEOTIDE SEQUENCE [LARGE SCALE GENOMIC DNA]</scope>
    <source>
        <strain evidence="3">KCTC 42805</strain>
    </source>
</reference>
<dbReference type="Pfam" id="PF18480">
    <property type="entry name" value="DUF5615"/>
    <property type="match status" value="1"/>
</dbReference>
<evidence type="ECO:0000313" key="3">
    <source>
        <dbReference type="Proteomes" id="UP001597469"/>
    </source>
</evidence>
<name>A0ABW5M4J9_9BACT</name>
<protein>
    <submittedName>
        <fullName evidence="2">DUF5615 family PIN-like protein</fullName>
    </submittedName>
</protein>
<organism evidence="2 3">
    <name type="scientific">Spirosoma soli</name>
    <dbReference type="NCBI Taxonomy" id="1770529"/>
    <lineage>
        <taxon>Bacteria</taxon>
        <taxon>Pseudomonadati</taxon>
        <taxon>Bacteroidota</taxon>
        <taxon>Cytophagia</taxon>
        <taxon>Cytophagales</taxon>
        <taxon>Cytophagaceae</taxon>
        <taxon>Spirosoma</taxon>
    </lineage>
</organism>
<gene>
    <name evidence="2" type="ORF">ACFSUS_08260</name>
</gene>
<evidence type="ECO:0000259" key="1">
    <source>
        <dbReference type="Pfam" id="PF18480"/>
    </source>
</evidence>
<keyword evidence="3" id="KW-1185">Reference proteome</keyword>
<feature type="domain" description="DUF5615" evidence="1">
    <location>
        <begin position="2"/>
        <end position="107"/>
    </location>
</feature>
<sequence>MMRLLLDQNISFRVVKQLKSTFPEVIGVRECGLYNADDYQIWEYALQNNYTVVTFDKDIPAIGSVKGFPPKIIWLRTGNLSNQAVVSLFVDRASDFVAFIADDKKGCLMVYSHSAPQTPIA</sequence>
<dbReference type="RefSeq" id="WP_381521459.1">
    <property type="nucleotide sequence ID" value="NZ_JBHULN010000004.1"/>
</dbReference>
<dbReference type="EMBL" id="JBHULN010000004">
    <property type="protein sequence ID" value="MFD2570622.1"/>
    <property type="molecule type" value="Genomic_DNA"/>
</dbReference>
<comment type="caution">
    <text evidence="2">The sequence shown here is derived from an EMBL/GenBank/DDBJ whole genome shotgun (WGS) entry which is preliminary data.</text>
</comment>
<accession>A0ABW5M4J9</accession>
<evidence type="ECO:0000313" key="2">
    <source>
        <dbReference type="EMBL" id="MFD2570622.1"/>
    </source>
</evidence>
<dbReference type="Proteomes" id="UP001597469">
    <property type="component" value="Unassembled WGS sequence"/>
</dbReference>